<evidence type="ECO:0000259" key="1">
    <source>
        <dbReference type="Pfam" id="PF00391"/>
    </source>
</evidence>
<dbReference type="InterPro" id="IPR013815">
    <property type="entry name" value="ATP_grasp_subdomain_1"/>
</dbReference>
<dbReference type="RefSeq" id="WP_324277250.1">
    <property type="nucleotide sequence ID" value="NZ_CP141261.1"/>
</dbReference>
<dbReference type="InterPro" id="IPR036637">
    <property type="entry name" value="Phosphohistidine_dom_sf"/>
</dbReference>
<dbReference type="PANTHER" id="PTHR43615:SF1">
    <property type="entry name" value="PPDK_N DOMAIN-CONTAINING PROTEIN"/>
    <property type="match status" value="1"/>
</dbReference>
<keyword evidence="4" id="KW-1185">Reference proteome</keyword>
<dbReference type="Gene3D" id="3.30.470.20">
    <property type="entry name" value="ATP-grasp fold, B domain"/>
    <property type="match status" value="1"/>
</dbReference>
<organism evidence="3 4">
    <name type="scientific">Blastococcus brunescens</name>
    <dbReference type="NCBI Taxonomy" id="1564165"/>
    <lineage>
        <taxon>Bacteria</taxon>
        <taxon>Bacillati</taxon>
        <taxon>Actinomycetota</taxon>
        <taxon>Actinomycetes</taxon>
        <taxon>Geodermatophilales</taxon>
        <taxon>Geodermatophilaceae</taxon>
        <taxon>Blastococcus</taxon>
    </lineage>
</organism>
<accession>A0ABZ1B7T0</accession>
<dbReference type="SUPFAM" id="SSF56059">
    <property type="entry name" value="Glutathione synthetase ATP-binding domain-like"/>
    <property type="match status" value="1"/>
</dbReference>
<protein>
    <submittedName>
        <fullName evidence="3">PEP/pyruvate-binding domain-containing protein</fullName>
    </submittedName>
</protein>
<dbReference type="PANTHER" id="PTHR43615">
    <property type="entry name" value="PHOSPHOENOLPYRUVATE SYNTHASE-RELATED"/>
    <property type="match status" value="1"/>
</dbReference>
<dbReference type="Gene3D" id="3.30.1490.20">
    <property type="entry name" value="ATP-grasp fold, A domain"/>
    <property type="match status" value="1"/>
</dbReference>
<name>A0ABZ1B7T0_9ACTN</name>
<dbReference type="InterPro" id="IPR051549">
    <property type="entry name" value="PEP_Utilizing_Enz"/>
</dbReference>
<dbReference type="EMBL" id="CP141261">
    <property type="protein sequence ID" value="WRL65933.1"/>
    <property type="molecule type" value="Genomic_DNA"/>
</dbReference>
<dbReference type="Gene3D" id="3.50.30.10">
    <property type="entry name" value="Phosphohistidine domain"/>
    <property type="match status" value="1"/>
</dbReference>
<reference evidence="3 4" key="1">
    <citation type="submission" date="2023-12" db="EMBL/GenBank/DDBJ databases">
        <title>Blastococcus brunescens sp. nov., an actonobacterium isolated from sandstone collected in sahara desert.</title>
        <authorList>
            <person name="Gtari M."/>
            <person name="Ghodhbane F."/>
        </authorList>
    </citation>
    <scope>NUCLEOTIDE SEQUENCE [LARGE SCALE GENOMIC DNA]</scope>
    <source>
        <strain evidence="3 4">BMG 8361</strain>
    </source>
</reference>
<dbReference type="InterPro" id="IPR008279">
    <property type="entry name" value="PEP-util_enz_mobile_dom"/>
</dbReference>
<evidence type="ECO:0000259" key="2">
    <source>
        <dbReference type="Pfam" id="PF01326"/>
    </source>
</evidence>
<dbReference type="SUPFAM" id="SSF52009">
    <property type="entry name" value="Phosphohistidine domain"/>
    <property type="match status" value="1"/>
</dbReference>
<dbReference type="Pfam" id="PF00391">
    <property type="entry name" value="PEP-utilizers"/>
    <property type="match status" value="1"/>
</dbReference>
<evidence type="ECO:0000313" key="4">
    <source>
        <dbReference type="Proteomes" id="UP001324287"/>
    </source>
</evidence>
<dbReference type="Pfam" id="PF01326">
    <property type="entry name" value="PPDK_N"/>
    <property type="match status" value="1"/>
</dbReference>
<sequence length="410" mass="42003">MLIPLRDAEAATCGGKAAGLGAMLRAGLPVPDGFVVPFAVYLAVAHELAQRDPLRGGLAFTAELLRDRSLPRPLLEALGLALGRLGAPAVAVRSSATGEDSRQASAAGQYETTLAVHGLPAVADAVCTCWASLLSPRATAYRSRTGPADFCGEELAMAVIVQRHLDADVSGVMFTPTSSDGATAIDAAWGLGPGVVAGTVTPDTYRVAADGTVTSTVADKRTRLNRIGTHLLTRDVPAEDRRRTTLDEGIVRELAALGAQVVETLRGPQDIEWAVADGRVWLLQARPITVAPPPMGPATSPRSGPVLLTGIPGSTGTATGAARTVRGPDDFARVRPGDILVCPFTDPAWTPLLRLAGGVVTETGGALSHAAIVAREHGIPAVLGLAGALTSIPDGATVTVDGTTGAVTTR</sequence>
<proteinExistence type="predicted"/>
<evidence type="ECO:0000313" key="3">
    <source>
        <dbReference type="EMBL" id="WRL65933.1"/>
    </source>
</evidence>
<feature type="domain" description="Pyruvate phosphate dikinase AMP/ATP-binding" evidence="2">
    <location>
        <begin position="12"/>
        <end position="292"/>
    </location>
</feature>
<dbReference type="InterPro" id="IPR002192">
    <property type="entry name" value="PPDK_AMP/ATP-bd"/>
</dbReference>
<feature type="domain" description="PEP-utilising enzyme mobile" evidence="1">
    <location>
        <begin position="335"/>
        <end position="405"/>
    </location>
</feature>
<gene>
    <name evidence="3" type="ORF">U6N30_10480</name>
</gene>
<dbReference type="Proteomes" id="UP001324287">
    <property type="component" value="Chromosome"/>
</dbReference>